<organism evidence="3 4">
    <name type="scientific">Linnemannia gamsii</name>
    <dbReference type="NCBI Taxonomy" id="64522"/>
    <lineage>
        <taxon>Eukaryota</taxon>
        <taxon>Fungi</taxon>
        <taxon>Fungi incertae sedis</taxon>
        <taxon>Mucoromycota</taxon>
        <taxon>Mortierellomycotina</taxon>
        <taxon>Mortierellomycetes</taxon>
        <taxon>Mortierellales</taxon>
        <taxon>Mortierellaceae</taxon>
        <taxon>Linnemannia</taxon>
    </lineage>
</organism>
<evidence type="ECO:0000313" key="4">
    <source>
        <dbReference type="Proteomes" id="UP001194696"/>
    </source>
</evidence>
<evidence type="ECO:0000256" key="1">
    <source>
        <dbReference type="SAM" id="MobiDB-lite"/>
    </source>
</evidence>
<keyword evidence="4" id="KW-1185">Reference proteome</keyword>
<feature type="region of interest" description="Disordered" evidence="1">
    <location>
        <begin position="387"/>
        <end position="416"/>
    </location>
</feature>
<accession>A0ABQ7JN92</accession>
<dbReference type="EMBL" id="JAAAIM010001146">
    <property type="protein sequence ID" value="KAG0281979.1"/>
    <property type="molecule type" value="Genomic_DNA"/>
</dbReference>
<evidence type="ECO:0000256" key="2">
    <source>
        <dbReference type="SAM" id="Phobius"/>
    </source>
</evidence>
<comment type="caution">
    <text evidence="3">The sequence shown here is derived from an EMBL/GenBank/DDBJ whole genome shotgun (WGS) entry which is preliminary data.</text>
</comment>
<proteinExistence type="predicted"/>
<feature type="non-terminal residue" evidence="3">
    <location>
        <position position="416"/>
    </location>
</feature>
<reference evidence="3 4" key="1">
    <citation type="journal article" date="2020" name="Fungal Divers.">
        <title>Resolving the Mortierellaceae phylogeny through synthesis of multi-gene phylogenetics and phylogenomics.</title>
        <authorList>
            <person name="Vandepol N."/>
            <person name="Liber J."/>
            <person name="Desiro A."/>
            <person name="Na H."/>
            <person name="Kennedy M."/>
            <person name="Barry K."/>
            <person name="Grigoriev I.V."/>
            <person name="Miller A.N."/>
            <person name="O'Donnell K."/>
            <person name="Stajich J.E."/>
            <person name="Bonito G."/>
        </authorList>
    </citation>
    <scope>NUCLEOTIDE SEQUENCE [LARGE SCALE GENOMIC DNA]</scope>
    <source>
        <strain evidence="3 4">AD045</strain>
    </source>
</reference>
<gene>
    <name evidence="3" type="ORF">BGZ96_000961</name>
</gene>
<evidence type="ECO:0000313" key="3">
    <source>
        <dbReference type="EMBL" id="KAG0281979.1"/>
    </source>
</evidence>
<sequence length="416" mass="44197">MSTLPAFREACLASGKNNVVSLIGSNNPGELEVYSIDLGDLNAATFGFRAKDVTGQSWDPSLPKYCFSVPSDDYSSLVASLSVTAIQFGKDAATMGSFAIQNATGTSDTVGLAGGSPKLFTRSMAKGGQMFNAYVRDGTTGSMVWKGVLMNFETAIPSELIRKGTAFAIKGNVTEAAKSNPFITYGESHPVTMNGNTLTEKAVPISMSRTSYILDKSASGTVDIYSITPGESYLSPNVTLTKIKPQGDIIPSYSGTLVATYIQDKAIVIYTINDNTPKMTYFDITTSKWTPVQITAGGSSSSGGGGGLSTALGVVLYVAAFLLLACIIKCFWGTIQGLFFCIKGGDRNENAFVVEIAPPIELEKVKDPPPSQPQFVYIDNTVNNLLSNSNNNSNNKNNSDNTNNSVNNNSVNHNNN</sequence>
<name>A0ABQ7JN92_9FUNG</name>
<protein>
    <submittedName>
        <fullName evidence="3">Uncharacterized protein</fullName>
    </submittedName>
</protein>
<keyword evidence="2" id="KW-1133">Transmembrane helix</keyword>
<dbReference type="Proteomes" id="UP001194696">
    <property type="component" value="Unassembled WGS sequence"/>
</dbReference>
<feature type="transmembrane region" description="Helical" evidence="2">
    <location>
        <begin position="311"/>
        <end position="332"/>
    </location>
</feature>
<keyword evidence="2" id="KW-0812">Transmembrane</keyword>
<keyword evidence="2" id="KW-0472">Membrane</keyword>